<feature type="domain" description="Type II secretion system protein GspG C-terminal" evidence="15">
    <location>
        <begin position="439"/>
        <end position="525"/>
    </location>
</feature>
<dbReference type="FunFam" id="1.20.81.30:FF:000001">
    <property type="entry name" value="Type II secretion system protein F"/>
    <property type="match status" value="2"/>
</dbReference>
<evidence type="ECO:0000313" key="16">
    <source>
        <dbReference type="EMBL" id="CAD7694947.1"/>
    </source>
</evidence>
<dbReference type="NCBIfam" id="TIGR02532">
    <property type="entry name" value="IV_pilin_GFxxxE"/>
    <property type="match status" value="1"/>
</dbReference>
<dbReference type="PRINTS" id="PR00812">
    <property type="entry name" value="BCTERIALGSPF"/>
</dbReference>
<dbReference type="Proteomes" id="UP000708148">
    <property type="component" value="Unassembled WGS sequence"/>
</dbReference>
<keyword evidence="10 13" id="KW-1133">Transmembrane helix</keyword>
<evidence type="ECO:0000256" key="1">
    <source>
        <dbReference type="ARBA" id="ARBA00004429"/>
    </source>
</evidence>
<name>A0A8S1IK00_9CHLO</name>
<evidence type="ECO:0000256" key="4">
    <source>
        <dbReference type="ARBA" id="ARBA00022475"/>
    </source>
</evidence>
<feature type="transmembrane region" description="Helical" evidence="13">
    <location>
        <begin position="172"/>
        <end position="195"/>
    </location>
</feature>
<dbReference type="NCBIfam" id="TIGR02120">
    <property type="entry name" value="GspF"/>
    <property type="match status" value="1"/>
</dbReference>
<accession>A0A8S1IK00</accession>
<evidence type="ECO:0000259" key="14">
    <source>
        <dbReference type="Pfam" id="PF00482"/>
    </source>
</evidence>
<evidence type="ECO:0008006" key="18">
    <source>
        <dbReference type="Google" id="ProtNLM"/>
    </source>
</evidence>
<dbReference type="Pfam" id="PF00482">
    <property type="entry name" value="T2SSF"/>
    <property type="match status" value="2"/>
</dbReference>
<evidence type="ECO:0000256" key="11">
    <source>
        <dbReference type="ARBA" id="ARBA00023136"/>
    </source>
</evidence>
<comment type="subcellular location">
    <subcellularLocation>
        <location evidence="1">Cell inner membrane</location>
        <topology evidence="1">Multi-pass membrane protein</topology>
    </subcellularLocation>
</comment>
<proteinExistence type="inferred from homology"/>
<dbReference type="AlphaFoldDB" id="A0A8S1IK00"/>
<gene>
    <name evidence="16" type="ORF">OSTQU699_LOCUS308</name>
</gene>
<keyword evidence="3" id="KW-0813">Transport</keyword>
<keyword evidence="9" id="KW-0653">Protein transport</keyword>
<feature type="domain" description="Type II secretion system protein GspF" evidence="14">
    <location>
        <begin position="276"/>
        <end position="398"/>
    </location>
</feature>
<dbReference type="InterPro" id="IPR013545">
    <property type="entry name" value="T2SS_protein-GspG_C"/>
</dbReference>
<feature type="transmembrane region" description="Helical" evidence="13">
    <location>
        <begin position="215"/>
        <end position="236"/>
    </location>
</feature>
<protein>
    <recommendedName>
        <fullName evidence="18">Type II secretion system protein GspF</fullName>
    </recommendedName>
</protein>
<dbReference type="GO" id="GO:0005886">
    <property type="term" value="C:plasma membrane"/>
    <property type="evidence" value="ECO:0007669"/>
    <property type="project" value="UniProtKB-SubCell"/>
</dbReference>
<keyword evidence="5" id="KW-0997">Cell inner membrane</keyword>
<feature type="transmembrane region" description="Helical" evidence="13">
    <location>
        <begin position="420"/>
        <end position="441"/>
    </location>
</feature>
<dbReference type="InterPro" id="IPR011850">
    <property type="entry name" value="T2SS_GspF"/>
</dbReference>
<evidence type="ECO:0000256" key="5">
    <source>
        <dbReference type="ARBA" id="ARBA00022519"/>
    </source>
</evidence>
<dbReference type="GO" id="GO:0009306">
    <property type="term" value="P:protein secretion"/>
    <property type="evidence" value="ECO:0007669"/>
    <property type="project" value="InterPro"/>
</dbReference>
<dbReference type="OrthoDB" id="8194499at2759"/>
<keyword evidence="4" id="KW-1003">Cell membrane</keyword>
<keyword evidence="7" id="KW-0479">Metal-binding</keyword>
<evidence type="ECO:0000256" key="13">
    <source>
        <dbReference type="SAM" id="Phobius"/>
    </source>
</evidence>
<dbReference type="InterPro" id="IPR012902">
    <property type="entry name" value="N_methyl_site"/>
</dbReference>
<feature type="transmembrane region" description="Helical" evidence="13">
    <location>
        <begin position="379"/>
        <end position="400"/>
    </location>
</feature>
<dbReference type="Gene3D" id="1.20.81.30">
    <property type="entry name" value="Type II secretion system (T2SS), domain F"/>
    <property type="match status" value="2"/>
</dbReference>
<feature type="region of interest" description="Disordered" evidence="12">
    <location>
        <begin position="511"/>
        <end position="530"/>
    </location>
</feature>
<dbReference type="InterPro" id="IPR045584">
    <property type="entry name" value="Pilin-like"/>
</dbReference>
<dbReference type="InterPro" id="IPR003004">
    <property type="entry name" value="GspF/PilC"/>
</dbReference>
<dbReference type="Gene3D" id="3.30.700.10">
    <property type="entry name" value="Glycoprotein, Type 4 Pilin"/>
    <property type="match status" value="1"/>
</dbReference>
<sequence length="530" mass="58472">MPVYEYKGLDKSGKTIKGILDAENKGALQQILQKRGIFVTDVHEGKGGSTANKGEFDLARSLQFVTLRDISVLTRQLSTLLRAGIPLVESLSALTEQAEKDELKRVLADVRRQVNEGSSLANALGQHTKHFNHLYVNMVKAGESSGNLDVVLERLTEFLENQMELRSKVTSAMIYPLLMTVVGTGILGFLFAFVIPKVTAIFQDQDRALPLPTQILLFMNDVFIGGWFIILPTIILGAWAFNRWRKSEKGKPKWDRFLLKVPVVSGVIRMIAIARFARTLGTLLSSGVPLLSALEIVKNILGNARLIEVIEEVRVNVREGEAIAVPLKRSGEFPPLVTHMIAIGERTGQLEEMLENVAVSYNQQVDMRIQAATTLLEPLLIVGMGISVAFIVFAIMLPILEMNQALQKNARRGMSLVEVLIVLTIMASIAGVVGVYAVGALEESNVKEATIEVGNLDKMVQQYMLMQSPPKAPDSLEALTQGRAPVTKKIPQDPWGNDYVYRKTGNREWEIFSAGPDGSEGTEDDVRPEQ</sequence>
<evidence type="ECO:0000256" key="12">
    <source>
        <dbReference type="SAM" id="MobiDB-lite"/>
    </source>
</evidence>
<evidence type="ECO:0000256" key="3">
    <source>
        <dbReference type="ARBA" id="ARBA00022448"/>
    </source>
</evidence>
<evidence type="ECO:0000256" key="7">
    <source>
        <dbReference type="ARBA" id="ARBA00022723"/>
    </source>
</evidence>
<keyword evidence="6 13" id="KW-0812">Transmembrane</keyword>
<evidence type="ECO:0000256" key="10">
    <source>
        <dbReference type="ARBA" id="ARBA00022989"/>
    </source>
</evidence>
<dbReference type="PANTHER" id="PTHR30012:SF0">
    <property type="entry name" value="TYPE II SECRETION SYSTEM PROTEIN F-RELATED"/>
    <property type="match status" value="1"/>
</dbReference>
<keyword evidence="11 13" id="KW-0472">Membrane</keyword>
<dbReference type="InterPro" id="IPR018076">
    <property type="entry name" value="T2SS_GspF_dom"/>
</dbReference>
<comment type="caution">
    <text evidence="16">The sequence shown here is derived from an EMBL/GenBank/DDBJ whole genome shotgun (WGS) entry which is preliminary data.</text>
</comment>
<dbReference type="SUPFAM" id="SSF54523">
    <property type="entry name" value="Pili subunits"/>
    <property type="match status" value="1"/>
</dbReference>
<organism evidence="16 17">
    <name type="scientific">Ostreobium quekettii</name>
    <dbReference type="NCBI Taxonomy" id="121088"/>
    <lineage>
        <taxon>Eukaryota</taxon>
        <taxon>Viridiplantae</taxon>
        <taxon>Chlorophyta</taxon>
        <taxon>core chlorophytes</taxon>
        <taxon>Ulvophyceae</taxon>
        <taxon>TCBD clade</taxon>
        <taxon>Bryopsidales</taxon>
        <taxon>Ostreobineae</taxon>
        <taxon>Ostreobiaceae</taxon>
        <taxon>Ostreobium</taxon>
    </lineage>
</organism>
<keyword evidence="8" id="KW-0106">Calcium</keyword>
<dbReference type="Pfam" id="PF07963">
    <property type="entry name" value="N_methyl"/>
    <property type="match status" value="1"/>
</dbReference>
<dbReference type="Pfam" id="PF08334">
    <property type="entry name" value="T2SSG"/>
    <property type="match status" value="1"/>
</dbReference>
<dbReference type="PROSITE" id="PS00874">
    <property type="entry name" value="T2SP_F"/>
    <property type="match status" value="1"/>
</dbReference>
<evidence type="ECO:0000256" key="2">
    <source>
        <dbReference type="ARBA" id="ARBA00005745"/>
    </source>
</evidence>
<reference evidence="16" key="1">
    <citation type="submission" date="2020-12" db="EMBL/GenBank/DDBJ databases">
        <authorList>
            <person name="Iha C."/>
        </authorList>
    </citation>
    <scope>NUCLEOTIDE SEQUENCE</scope>
</reference>
<dbReference type="InterPro" id="IPR001992">
    <property type="entry name" value="T2SS_GspF/T4SS_PilC_CS"/>
</dbReference>
<dbReference type="PROSITE" id="PS00409">
    <property type="entry name" value="PROKAR_NTER_METHYL"/>
    <property type="match status" value="1"/>
</dbReference>
<evidence type="ECO:0000256" key="8">
    <source>
        <dbReference type="ARBA" id="ARBA00022837"/>
    </source>
</evidence>
<keyword evidence="17" id="KW-1185">Reference proteome</keyword>
<dbReference type="EMBL" id="CAJHUC010000286">
    <property type="protein sequence ID" value="CAD7694947.1"/>
    <property type="molecule type" value="Genomic_DNA"/>
</dbReference>
<dbReference type="InterPro" id="IPR042094">
    <property type="entry name" value="T2SS_GspF_sf"/>
</dbReference>
<evidence type="ECO:0000256" key="6">
    <source>
        <dbReference type="ARBA" id="ARBA00022692"/>
    </source>
</evidence>
<dbReference type="PANTHER" id="PTHR30012">
    <property type="entry name" value="GENERAL SECRETION PATHWAY PROTEIN"/>
    <property type="match status" value="1"/>
</dbReference>
<evidence type="ECO:0000256" key="9">
    <source>
        <dbReference type="ARBA" id="ARBA00022927"/>
    </source>
</evidence>
<evidence type="ECO:0000259" key="15">
    <source>
        <dbReference type="Pfam" id="PF08334"/>
    </source>
</evidence>
<comment type="similarity">
    <text evidence="2">Belongs to the GSP F family.</text>
</comment>
<dbReference type="GO" id="GO:0046872">
    <property type="term" value="F:metal ion binding"/>
    <property type="evidence" value="ECO:0007669"/>
    <property type="project" value="UniProtKB-KW"/>
</dbReference>
<feature type="domain" description="Type II secretion system protein GspF" evidence="14">
    <location>
        <begin position="74"/>
        <end position="196"/>
    </location>
</feature>
<evidence type="ECO:0000313" key="17">
    <source>
        <dbReference type="Proteomes" id="UP000708148"/>
    </source>
</evidence>